<evidence type="ECO:0000313" key="2">
    <source>
        <dbReference type="Proteomes" id="UP001175228"/>
    </source>
</evidence>
<sequence length="898" mass="102414">MPPLTIAELLNLAQATVLTIPTGSDTPELLLRGTRPFKIENDVRINQRTHISILYHHKGDEVIEYPETMLNSDTSIGYFLHMTPTDEPFNPVRNIAYSAGKPSGQSKGHKYNVMLGRDGRPVPCLVDYTTCQGVQICPFVGDDIKISSHTEGSRAALQLQLDQRNVGRAYFSAEEEILNKTIAWFRFITDNGCGYNLQEATEYSEQELAIKDHIQLTPTKAKQGQKTKKTCQGRIIIRQRQEQSYICCEHYGSFSRKHFVLYPARGGGYNFDYLCALIVNDEPVISKIELGAHQQGYGPLMSCTTVRNISSVKVNCENGHRTSSKGDMLMTEMVRLSCSSRFTVIRPEDGYWKECLKILLICHSPHTHPIPLPTTTPVQIKAEIKALIRSLEHELADMTPRRFCRHPAVINWVKELCPAVEEPTVAHLHPSLANLDHIASYIHTEVKAALPHGTGWDGVAHMKRIQDEEEVTPYIRVIKRMSWHSLRHEWDEVDESDDEEGPLSGSDDDCFRLIVCMLPERSQDFLEAKWVQCDISFKRVPGWNEFELVSVDRETNQVIVLCRVFLNSECARAHQILFRAIGSIVRQDTGKDIQYWHLHSPSLEEHRGILHWAADQHRRQAKGLGLHLQDITREMGKERMDLHEPGRSLYSLGVYEHLHRILRICEAHITQGIASCAVPDYRVKEKMHSLLCVRHPDWDGAIAYIEREGGASGQAWLNNKRDSKFALQGMCWEKSFILLSIWQAGDTTTNAVEMSHIDIYREGMPCSLVGGISCTRHYDKMRLHIHRVAQKVGVKASYRPTTIVVSVARKYKCTVIHRTRKFNSTDKSIGDQNKRLCKSWERYQSALHRLSVKPTDLNAIESAEKHKKAYEKHKQKSLDMRQRLCGQSSGQVRIVILE</sequence>
<organism evidence="1 2">
    <name type="scientific">Armillaria luteobubalina</name>
    <dbReference type="NCBI Taxonomy" id="153913"/>
    <lineage>
        <taxon>Eukaryota</taxon>
        <taxon>Fungi</taxon>
        <taxon>Dikarya</taxon>
        <taxon>Basidiomycota</taxon>
        <taxon>Agaricomycotina</taxon>
        <taxon>Agaricomycetes</taxon>
        <taxon>Agaricomycetidae</taxon>
        <taxon>Agaricales</taxon>
        <taxon>Marasmiineae</taxon>
        <taxon>Physalacriaceae</taxon>
        <taxon>Armillaria</taxon>
    </lineage>
</organism>
<reference evidence="1" key="1">
    <citation type="submission" date="2023-06" db="EMBL/GenBank/DDBJ databases">
        <authorList>
            <consortium name="Lawrence Berkeley National Laboratory"/>
            <person name="Ahrendt S."/>
            <person name="Sahu N."/>
            <person name="Indic B."/>
            <person name="Wong-Bajracharya J."/>
            <person name="Merenyi Z."/>
            <person name="Ke H.-M."/>
            <person name="Monk M."/>
            <person name="Kocsube S."/>
            <person name="Drula E."/>
            <person name="Lipzen A."/>
            <person name="Balint B."/>
            <person name="Henrissat B."/>
            <person name="Andreopoulos B."/>
            <person name="Martin F.M."/>
            <person name="Harder C.B."/>
            <person name="Rigling D."/>
            <person name="Ford K.L."/>
            <person name="Foster G.D."/>
            <person name="Pangilinan J."/>
            <person name="Papanicolaou A."/>
            <person name="Barry K."/>
            <person name="LaButti K."/>
            <person name="Viragh M."/>
            <person name="Koriabine M."/>
            <person name="Yan M."/>
            <person name="Riley R."/>
            <person name="Champramary S."/>
            <person name="Plett K.L."/>
            <person name="Tsai I.J."/>
            <person name="Slot J."/>
            <person name="Sipos G."/>
            <person name="Plett J."/>
            <person name="Nagy L.G."/>
            <person name="Grigoriev I.V."/>
        </authorList>
    </citation>
    <scope>NUCLEOTIDE SEQUENCE</scope>
    <source>
        <strain evidence="1">HWK02</strain>
    </source>
</reference>
<dbReference type="EMBL" id="JAUEPU010000035">
    <property type="protein sequence ID" value="KAK0490022.1"/>
    <property type="molecule type" value="Genomic_DNA"/>
</dbReference>
<accession>A0AA39PT32</accession>
<evidence type="ECO:0000313" key="1">
    <source>
        <dbReference type="EMBL" id="KAK0490022.1"/>
    </source>
</evidence>
<dbReference type="AlphaFoldDB" id="A0AA39PT32"/>
<protein>
    <submittedName>
        <fullName evidence="1">Uncharacterized protein</fullName>
    </submittedName>
</protein>
<dbReference type="Proteomes" id="UP001175228">
    <property type="component" value="Unassembled WGS sequence"/>
</dbReference>
<name>A0AA39PT32_9AGAR</name>
<keyword evidence="2" id="KW-1185">Reference proteome</keyword>
<comment type="caution">
    <text evidence="1">The sequence shown here is derived from an EMBL/GenBank/DDBJ whole genome shotgun (WGS) entry which is preliminary data.</text>
</comment>
<gene>
    <name evidence="1" type="ORF">EDD18DRAFT_1359009</name>
</gene>
<proteinExistence type="predicted"/>